<dbReference type="AlphaFoldDB" id="A0A7K3W5K9"/>
<gene>
    <name evidence="2" type="ORF">GCU56_14720</name>
</gene>
<dbReference type="Pfam" id="PF01321">
    <property type="entry name" value="Creatinase_N"/>
    <property type="match status" value="1"/>
</dbReference>
<evidence type="ECO:0000313" key="3">
    <source>
        <dbReference type="Proteomes" id="UP000470246"/>
    </source>
</evidence>
<dbReference type="InterPro" id="IPR029149">
    <property type="entry name" value="Creatin/AminoP/Spt16_N"/>
</dbReference>
<dbReference type="InterPro" id="IPR000587">
    <property type="entry name" value="Creatinase_N"/>
</dbReference>
<sequence>MKRGLVVMDPAEIPGTEWTDRVRRLQERMSAEGLSLALVYGDVFRSDDIGYLTNLCIYWNEGIVAVPAEGEPAFLTKLSPRVHPWMKATSTVADLRSGKSFSQLTAGLVEGREPGVIGLVDAALWPATVVEQVTGAAPAWEVRLLGGIVREQRLVPSAAELALLRDGARSLGRAMDQATGSGGQPAEAVAVLEGEVRSAGFTDLMTEVSRTSDGVVSLEVTGEYRHGWLHAGRILDPSSPEPHWLPTLRAGFEAAVGAVDGAARFSDVTAAAEAVLGDLPADAAWYVRCVNQADMATNGEYESVSPTTPLPDGAVVVVGIEVVFADGGRAAVAETVLVGPHGAERIAVSGQPAPTDLEEASA</sequence>
<keyword evidence="3" id="KW-1185">Reference proteome</keyword>
<evidence type="ECO:0000259" key="1">
    <source>
        <dbReference type="Pfam" id="PF01321"/>
    </source>
</evidence>
<accession>A0A7K3W5K9</accession>
<dbReference type="Gene3D" id="3.40.350.10">
    <property type="entry name" value="Creatinase/prolidase N-terminal domain"/>
    <property type="match status" value="1"/>
</dbReference>
<name>A0A7K3W5K9_9ACTN</name>
<evidence type="ECO:0000313" key="2">
    <source>
        <dbReference type="EMBL" id="NEK59117.1"/>
    </source>
</evidence>
<feature type="domain" description="Creatinase N-terminal" evidence="1">
    <location>
        <begin position="21"/>
        <end position="155"/>
    </location>
</feature>
<proteinExistence type="predicted"/>
<comment type="caution">
    <text evidence="2">The sequence shown here is derived from an EMBL/GenBank/DDBJ whole genome shotgun (WGS) entry which is preliminary data.</text>
</comment>
<reference evidence="2 3" key="1">
    <citation type="submission" date="2020-02" db="EMBL/GenBank/DDBJ databases">
        <title>Geodermatophilus sabuli CPCC 205279 I12A-02694.</title>
        <authorList>
            <person name="Jiang Z."/>
        </authorList>
    </citation>
    <scope>NUCLEOTIDE SEQUENCE [LARGE SCALE GENOMIC DNA]</scope>
    <source>
        <strain evidence="2 3">I12A-02694</strain>
    </source>
</reference>
<organism evidence="2 3">
    <name type="scientific">Geodermatophilus sabuli</name>
    <dbReference type="NCBI Taxonomy" id="1564158"/>
    <lineage>
        <taxon>Bacteria</taxon>
        <taxon>Bacillati</taxon>
        <taxon>Actinomycetota</taxon>
        <taxon>Actinomycetes</taxon>
        <taxon>Geodermatophilales</taxon>
        <taxon>Geodermatophilaceae</taxon>
        <taxon>Geodermatophilus</taxon>
    </lineage>
</organism>
<dbReference type="SUPFAM" id="SSF53092">
    <property type="entry name" value="Creatinase/prolidase N-terminal domain"/>
    <property type="match status" value="1"/>
</dbReference>
<dbReference type="RefSeq" id="WP_163482473.1">
    <property type="nucleotide sequence ID" value="NZ_JAAGWF010000015.1"/>
</dbReference>
<protein>
    <recommendedName>
        <fullName evidence="1">Creatinase N-terminal domain-containing protein</fullName>
    </recommendedName>
</protein>
<dbReference type="Proteomes" id="UP000470246">
    <property type="component" value="Unassembled WGS sequence"/>
</dbReference>
<dbReference type="EMBL" id="JAAGWF010000015">
    <property type="protein sequence ID" value="NEK59117.1"/>
    <property type="molecule type" value="Genomic_DNA"/>
</dbReference>